<dbReference type="Pfam" id="PF01535">
    <property type="entry name" value="PPR"/>
    <property type="match status" value="13"/>
</dbReference>
<dbReference type="EMBL" id="JAUIZM010000011">
    <property type="protein sequence ID" value="KAK1355390.1"/>
    <property type="molecule type" value="Genomic_DNA"/>
</dbReference>
<protein>
    <submittedName>
        <fullName evidence="4">Pentatricopeptide repeat-containing protein</fullName>
    </submittedName>
</protein>
<evidence type="ECO:0000256" key="2">
    <source>
        <dbReference type="PROSITE-ProRule" id="PRU00708"/>
    </source>
</evidence>
<dbReference type="PROSITE" id="PS51375">
    <property type="entry name" value="PPR"/>
    <property type="match status" value="7"/>
</dbReference>
<dbReference type="PANTHER" id="PTHR47926:SF380">
    <property type="entry name" value="PENTATRICOPEPTIDE REPEAT-CONTAINING PROTEIN"/>
    <property type="match status" value="1"/>
</dbReference>
<dbReference type="FunFam" id="1.25.40.10:FF:000125">
    <property type="entry name" value="Pentatricopeptide repeat-containing protein"/>
    <property type="match status" value="1"/>
</dbReference>
<comment type="caution">
    <text evidence="4">The sequence shown here is derived from an EMBL/GenBank/DDBJ whole genome shotgun (WGS) entry which is preliminary data.</text>
</comment>
<feature type="repeat" description="PPR" evidence="2">
    <location>
        <begin position="451"/>
        <end position="485"/>
    </location>
</feature>
<dbReference type="GO" id="GO:0048731">
    <property type="term" value="P:system development"/>
    <property type="evidence" value="ECO:0007669"/>
    <property type="project" value="UniProtKB-ARBA"/>
</dbReference>
<feature type="repeat" description="PPR" evidence="2">
    <location>
        <begin position="258"/>
        <end position="288"/>
    </location>
</feature>
<proteinExistence type="predicted"/>
<evidence type="ECO:0000313" key="4">
    <source>
        <dbReference type="EMBL" id="KAK1355390.1"/>
    </source>
</evidence>
<sequence length="678" mass="76025">MKVGINVVKCRYIYNHNVFSSFLKFSSLRHHSVYTNKHHSTQKSTLQISKNRASNNTNDPINANPFEFSRKSTYDYNVRISNLGKNGKVHEARKVFDEMPQRDVVSYTSMLTVYLKHNDLPRAESLFLSMSEKGIVAESAMISGYAKVGRIEEAQKVFDGMKERNVFSWTSLISGYFGIGRVGDACRLFEQMPVKNVVSWTTMLLGFANNGLLDKAREIFDQMPEKSVVSWTAMLKALVDDCRIDEARELFHEMPQRNIYSWNVMLQGTLEDKRVDEAIKLFSSMPSRNAVTWTTMVTGLARNGSIEHARKYFNQMPKKDIAAWNAMITAYSDEGLMVDANELFDKMPERDITTWNALIDGYAKNVLDGKAFKLLVHMLNCFHVRPNETTLTSVLISCKESISELLQAHALVIRLGFVQSTSLMNALVSMYSRIGDVKSSWLAFNDLESKDVVSWTAMILSYSIHGYGSQSLQAFARMLRSGTTPDDITFVGVLTACSHAGLVNKGQKLFDSMAHAYGLEPKAVHYSCLVDILGRAGKIEQATRVVDTMPLHERDGAVLGALLGACKLHGDVEVANRIGEELIELEPAESGGYVVLSNVFAACGKWDKCALIKKKMKDRKVKKLPGFSQIDVKGQSHVFLVGDKNHPEIKQIYTMLIEKLLPPMQIDYSKEAAAMISC</sequence>
<feature type="repeat" description="PPR" evidence="2">
    <location>
        <begin position="165"/>
        <end position="195"/>
    </location>
</feature>
<dbReference type="InterPro" id="IPR046960">
    <property type="entry name" value="PPR_At4g14850-like_plant"/>
</dbReference>
<feature type="compositionally biased region" description="Polar residues" evidence="3">
    <location>
        <begin position="42"/>
        <end position="61"/>
    </location>
</feature>
<dbReference type="SUPFAM" id="SSF48452">
    <property type="entry name" value="TPR-like"/>
    <property type="match status" value="1"/>
</dbReference>
<evidence type="ECO:0000256" key="1">
    <source>
        <dbReference type="ARBA" id="ARBA00022737"/>
    </source>
</evidence>
<dbReference type="Proteomes" id="UP001237642">
    <property type="component" value="Unassembled WGS sequence"/>
</dbReference>
<dbReference type="PANTHER" id="PTHR47926">
    <property type="entry name" value="PENTATRICOPEPTIDE REPEAT-CONTAINING PROTEIN"/>
    <property type="match status" value="1"/>
</dbReference>
<organism evidence="4 5">
    <name type="scientific">Heracleum sosnowskyi</name>
    <dbReference type="NCBI Taxonomy" id="360622"/>
    <lineage>
        <taxon>Eukaryota</taxon>
        <taxon>Viridiplantae</taxon>
        <taxon>Streptophyta</taxon>
        <taxon>Embryophyta</taxon>
        <taxon>Tracheophyta</taxon>
        <taxon>Spermatophyta</taxon>
        <taxon>Magnoliopsida</taxon>
        <taxon>eudicotyledons</taxon>
        <taxon>Gunneridae</taxon>
        <taxon>Pentapetalae</taxon>
        <taxon>asterids</taxon>
        <taxon>campanulids</taxon>
        <taxon>Apiales</taxon>
        <taxon>Apiaceae</taxon>
        <taxon>Apioideae</taxon>
        <taxon>apioid superclade</taxon>
        <taxon>Tordylieae</taxon>
        <taxon>Tordyliinae</taxon>
        <taxon>Heracleum</taxon>
    </lineage>
</organism>
<feature type="repeat" description="PPR" evidence="2">
    <location>
        <begin position="289"/>
        <end position="323"/>
    </location>
</feature>
<dbReference type="InterPro" id="IPR046848">
    <property type="entry name" value="E_motif"/>
</dbReference>
<dbReference type="GO" id="GO:0009451">
    <property type="term" value="P:RNA modification"/>
    <property type="evidence" value="ECO:0007669"/>
    <property type="project" value="InterPro"/>
</dbReference>
<evidence type="ECO:0000313" key="5">
    <source>
        <dbReference type="Proteomes" id="UP001237642"/>
    </source>
</evidence>
<dbReference type="Gene3D" id="1.25.40.10">
    <property type="entry name" value="Tetratricopeptide repeat domain"/>
    <property type="match status" value="6"/>
</dbReference>
<feature type="repeat" description="PPR" evidence="2">
    <location>
        <begin position="72"/>
        <end position="102"/>
    </location>
</feature>
<feature type="repeat" description="PPR" evidence="2">
    <location>
        <begin position="196"/>
        <end position="230"/>
    </location>
</feature>
<dbReference type="Pfam" id="PF20431">
    <property type="entry name" value="E_motif"/>
    <property type="match status" value="1"/>
</dbReference>
<feature type="repeat" description="PPR" evidence="2">
    <location>
        <begin position="103"/>
        <end position="137"/>
    </location>
</feature>
<dbReference type="GO" id="GO:0003723">
    <property type="term" value="F:RNA binding"/>
    <property type="evidence" value="ECO:0007669"/>
    <property type="project" value="InterPro"/>
</dbReference>
<dbReference type="InterPro" id="IPR046849">
    <property type="entry name" value="E2_motif"/>
</dbReference>
<reference evidence="4" key="2">
    <citation type="submission" date="2023-05" db="EMBL/GenBank/DDBJ databases">
        <authorList>
            <person name="Schelkunov M.I."/>
        </authorList>
    </citation>
    <scope>NUCLEOTIDE SEQUENCE</scope>
    <source>
        <strain evidence="4">Hsosn_3</strain>
        <tissue evidence="4">Leaf</tissue>
    </source>
</reference>
<accession>A0AAD8GWP2</accession>
<keyword evidence="1" id="KW-0677">Repeat</keyword>
<dbReference type="InterPro" id="IPR002885">
    <property type="entry name" value="PPR_rpt"/>
</dbReference>
<dbReference type="FunFam" id="1.25.40.10:FF:001810">
    <property type="entry name" value="Pentatricopeptide repeat-containing protein mitochondrial"/>
    <property type="match status" value="1"/>
</dbReference>
<gene>
    <name evidence="4" type="ORF">POM88_048646</name>
</gene>
<reference evidence="4" key="1">
    <citation type="submission" date="2023-02" db="EMBL/GenBank/DDBJ databases">
        <title>Genome of toxic invasive species Heracleum sosnowskyi carries increased number of genes despite the absence of recent whole-genome duplications.</title>
        <authorList>
            <person name="Schelkunov M."/>
            <person name="Shtratnikova V."/>
            <person name="Makarenko M."/>
            <person name="Klepikova A."/>
            <person name="Omelchenko D."/>
            <person name="Novikova G."/>
            <person name="Obukhova E."/>
            <person name="Bogdanov V."/>
            <person name="Penin A."/>
            <person name="Logacheva M."/>
        </authorList>
    </citation>
    <scope>NUCLEOTIDE SEQUENCE</scope>
    <source>
        <strain evidence="4">Hsosn_3</strain>
        <tissue evidence="4">Leaf</tissue>
    </source>
</reference>
<keyword evidence="5" id="KW-1185">Reference proteome</keyword>
<feature type="region of interest" description="Disordered" evidence="3">
    <location>
        <begin position="36"/>
        <end position="64"/>
    </location>
</feature>
<dbReference type="AlphaFoldDB" id="A0AAD8GWP2"/>
<dbReference type="InterPro" id="IPR011990">
    <property type="entry name" value="TPR-like_helical_dom_sf"/>
</dbReference>
<dbReference type="NCBIfam" id="TIGR00756">
    <property type="entry name" value="PPR"/>
    <property type="match status" value="9"/>
</dbReference>
<evidence type="ECO:0000256" key="3">
    <source>
        <dbReference type="SAM" id="MobiDB-lite"/>
    </source>
</evidence>
<dbReference type="Pfam" id="PF20430">
    <property type="entry name" value="Eplus_motif"/>
    <property type="match status" value="1"/>
</dbReference>
<name>A0AAD8GWP2_9APIA</name>